<keyword evidence="1 4" id="KW-0808">Transferase</keyword>
<dbReference type="PANTHER" id="PTHR43877">
    <property type="entry name" value="AMINOALKYLPHOSPHONATE N-ACETYLTRANSFERASE-RELATED-RELATED"/>
    <property type="match status" value="1"/>
</dbReference>
<dbReference type="Pfam" id="PF00583">
    <property type="entry name" value="Acetyltransf_1"/>
    <property type="match status" value="1"/>
</dbReference>
<proteinExistence type="predicted"/>
<accession>A0A7S8IEG1</accession>
<evidence type="ECO:0000259" key="3">
    <source>
        <dbReference type="PROSITE" id="PS51186"/>
    </source>
</evidence>
<dbReference type="InterPro" id="IPR050832">
    <property type="entry name" value="Bact_Acetyltransf"/>
</dbReference>
<evidence type="ECO:0000313" key="4">
    <source>
        <dbReference type="EMBL" id="QPC82409.1"/>
    </source>
</evidence>
<organism evidence="4 5">
    <name type="scientific">Phototrophicus methaneseepsis</name>
    <dbReference type="NCBI Taxonomy" id="2710758"/>
    <lineage>
        <taxon>Bacteria</taxon>
        <taxon>Bacillati</taxon>
        <taxon>Chloroflexota</taxon>
        <taxon>Candidatus Thermofontia</taxon>
        <taxon>Phototrophicales</taxon>
        <taxon>Phototrophicaceae</taxon>
        <taxon>Phototrophicus</taxon>
    </lineage>
</organism>
<dbReference type="CDD" id="cd04301">
    <property type="entry name" value="NAT_SF"/>
    <property type="match status" value="1"/>
</dbReference>
<evidence type="ECO:0000313" key="5">
    <source>
        <dbReference type="Proteomes" id="UP000594468"/>
    </source>
</evidence>
<dbReference type="RefSeq" id="WP_195170478.1">
    <property type="nucleotide sequence ID" value="NZ_CP062983.1"/>
</dbReference>
<evidence type="ECO:0000256" key="1">
    <source>
        <dbReference type="ARBA" id="ARBA00022679"/>
    </source>
</evidence>
<reference evidence="4 5" key="1">
    <citation type="submission" date="2020-02" db="EMBL/GenBank/DDBJ databases">
        <authorList>
            <person name="Zheng R.K."/>
            <person name="Sun C.M."/>
        </authorList>
    </citation>
    <scope>NUCLEOTIDE SEQUENCE [LARGE SCALE GENOMIC DNA]</scope>
    <source>
        <strain evidence="5">rifampicinis</strain>
    </source>
</reference>
<dbReference type="InterPro" id="IPR016181">
    <property type="entry name" value="Acyl_CoA_acyltransferase"/>
</dbReference>
<dbReference type="PROSITE" id="PS51186">
    <property type="entry name" value="GNAT"/>
    <property type="match status" value="1"/>
</dbReference>
<dbReference type="SUPFAM" id="SSF55729">
    <property type="entry name" value="Acyl-CoA N-acyltransferases (Nat)"/>
    <property type="match status" value="1"/>
</dbReference>
<keyword evidence="2" id="KW-0012">Acyltransferase</keyword>
<dbReference type="KEGG" id="pmet:G4Y79_22430"/>
<dbReference type="PANTHER" id="PTHR43877:SF1">
    <property type="entry name" value="ACETYLTRANSFERASE"/>
    <property type="match status" value="1"/>
</dbReference>
<feature type="domain" description="N-acetyltransferase" evidence="3">
    <location>
        <begin position="4"/>
        <end position="149"/>
    </location>
</feature>
<protein>
    <submittedName>
        <fullName evidence="4">GNAT family N-acetyltransferase</fullName>
    </submittedName>
</protein>
<dbReference type="AlphaFoldDB" id="A0A7S8IEG1"/>
<dbReference type="InterPro" id="IPR000182">
    <property type="entry name" value="GNAT_dom"/>
</dbReference>
<dbReference type="Proteomes" id="UP000594468">
    <property type="component" value="Chromosome"/>
</dbReference>
<sequence>MLDITFRTAAHRDIPAMRELLMQMDLGNDEPLTLETLERAFVSIQNNRYHEIYVAVINGEPRAMFTMLIIQQLAHNAGISAQINNVVVDSSLRGQGIGKQLIAFAIDRARSAGCEKIILTSNAKRVDAHRFYDQLGFKRHGLSFYYDLE</sequence>
<name>A0A7S8IEG1_9CHLR</name>
<evidence type="ECO:0000256" key="2">
    <source>
        <dbReference type="ARBA" id="ARBA00023315"/>
    </source>
</evidence>
<gene>
    <name evidence="4" type="ORF">G4Y79_22430</name>
</gene>
<dbReference type="Gene3D" id="3.40.630.30">
    <property type="match status" value="1"/>
</dbReference>
<keyword evidence="5" id="KW-1185">Reference proteome</keyword>
<dbReference type="GO" id="GO:0016747">
    <property type="term" value="F:acyltransferase activity, transferring groups other than amino-acyl groups"/>
    <property type="evidence" value="ECO:0007669"/>
    <property type="project" value="InterPro"/>
</dbReference>
<dbReference type="EMBL" id="CP062983">
    <property type="protein sequence ID" value="QPC82409.1"/>
    <property type="molecule type" value="Genomic_DNA"/>
</dbReference>